<reference evidence="3" key="2">
    <citation type="journal article" date="2017" name="Nat. Plants">
        <title>The Aegilops tauschii genome reveals multiple impacts of transposons.</title>
        <authorList>
            <person name="Zhao G."/>
            <person name="Zou C."/>
            <person name="Li K."/>
            <person name="Wang K."/>
            <person name="Li T."/>
            <person name="Gao L."/>
            <person name="Zhang X."/>
            <person name="Wang H."/>
            <person name="Yang Z."/>
            <person name="Liu X."/>
            <person name="Jiang W."/>
            <person name="Mao L."/>
            <person name="Kong X."/>
            <person name="Jiao Y."/>
            <person name="Jia J."/>
        </authorList>
    </citation>
    <scope>NUCLEOTIDE SEQUENCE [LARGE SCALE GENOMIC DNA]</scope>
    <source>
        <strain evidence="3">cv. AL8/78</strain>
    </source>
</reference>
<keyword evidence="1" id="KW-0812">Transmembrane</keyword>
<keyword evidence="3" id="KW-1185">Reference proteome</keyword>
<keyword evidence="1" id="KW-1133">Transmembrane helix</keyword>
<feature type="transmembrane region" description="Helical" evidence="1">
    <location>
        <begin position="6"/>
        <end position="33"/>
    </location>
</feature>
<reference evidence="2" key="3">
    <citation type="journal article" date="2017" name="Nature">
        <title>Genome sequence of the progenitor of the wheat D genome Aegilops tauschii.</title>
        <authorList>
            <person name="Luo M.C."/>
            <person name="Gu Y.Q."/>
            <person name="Puiu D."/>
            <person name="Wang H."/>
            <person name="Twardziok S.O."/>
            <person name="Deal K.R."/>
            <person name="Huo N."/>
            <person name="Zhu T."/>
            <person name="Wang L."/>
            <person name="Wang Y."/>
            <person name="McGuire P.E."/>
            <person name="Liu S."/>
            <person name="Long H."/>
            <person name="Ramasamy R.K."/>
            <person name="Rodriguez J.C."/>
            <person name="Van S.L."/>
            <person name="Yuan L."/>
            <person name="Wang Z."/>
            <person name="Xia Z."/>
            <person name="Xiao L."/>
            <person name="Anderson O.D."/>
            <person name="Ouyang S."/>
            <person name="Liang Y."/>
            <person name="Zimin A.V."/>
            <person name="Pertea G."/>
            <person name="Qi P."/>
            <person name="Bennetzen J.L."/>
            <person name="Dai X."/>
            <person name="Dawson M.W."/>
            <person name="Muller H.G."/>
            <person name="Kugler K."/>
            <person name="Rivarola-Duarte L."/>
            <person name="Spannagl M."/>
            <person name="Mayer K.F.X."/>
            <person name="Lu F.H."/>
            <person name="Bevan M.W."/>
            <person name="Leroy P."/>
            <person name="Li P."/>
            <person name="You F.M."/>
            <person name="Sun Q."/>
            <person name="Liu Z."/>
            <person name="Lyons E."/>
            <person name="Wicker T."/>
            <person name="Salzberg S.L."/>
            <person name="Devos K.M."/>
            <person name="Dvorak J."/>
        </authorList>
    </citation>
    <scope>NUCLEOTIDE SEQUENCE [LARGE SCALE GENOMIC DNA]</scope>
    <source>
        <strain evidence="2">cv. AL8/78</strain>
    </source>
</reference>
<evidence type="ECO:0000313" key="3">
    <source>
        <dbReference type="Proteomes" id="UP000015105"/>
    </source>
</evidence>
<evidence type="ECO:0000256" key="1">
    <source>
        <dbReference type="SAM" id="Phobius"/>
    </source>
</evidence>
<dbReference type="EnsemblPlants" id="AET3Gv20982000.12">
    <property type="protein sequence ID" value="AET3Gv20982000.12"/>
    <property type="gene ID" value="AET3Gv20982000"/>
</dbReference>
<evidence type="ECO:0000313" key="2">
    <source>
        <dbReference type="EnsemblPlants" id="AET3Gv20982000.12"/>
    </source>
</evidence>
<keyword evidence="1" id="KW-0472">Membrane</keyword>
<feature type="transmembrane region" description="Helical" evidence="1">
    <location>
        <begin position="45"/>
        <end position="65"/>
    </location>
</feature>
<dbReference type="Proteomes" id="UP000015105">
    <property type="component" value="Chromosome 3D"/>
</dbReference>
<protein>
    <submittedName>
        <fullName evidence="2">Uncharacterized protein</fullName>
    </submittedName>
</protein>
<sequence>LMFVQYYWISGGAFIVVLLIPPLALLSLFLAGLDALFSRGPKRYPVPHISTLVILLLSLSSSIWICPKMYFCFAKQFNAT</sequence>
<accession>A0A453GEM0</accession>
<reference evidence="2" key="4">
    <citation type="submission" date="2019-03" db="UniProtKB">
        <authorList>
            <consortium name="EnsemblPlants"/>
        </authorList>
    </citation>
    <scope>IDENTIFICATION</scope>
</reference>
<dbReference type="Gramene" id="AET3Gv20982000.12">
    <property type="protein sequence ID" value="AET3Gv20982000.12"/>
    <property type="gene ID" value="AET3Gv20982000"/>
</dbReference>
<reference evidence="2" key="5">
    <citation type="journal article" date="2021" name="G3 (Bethesda)">
        <title>Aegilops tauschii genome assembly Aet v5.0 features greater sequence contiguity and improved annotation.</title>
        <authorList>
            <person name="Wang L."/>
            <person name="Zhu T."/>
            <person name="Rodriguez J.C."/>
            <person name="Deal K.R."/>
            <person name="Dubcovsky J."/>
            <person name="McGuire P.E."/>
            <person name="Lux T."/>
            <person name="Spannagl M."/>
            <person name="Mayer K.F.X."/>
            <person name="Baldrich P."/>
            <person name="Meyers B.C."/>
            <person name="Huo N."/>
            <person name="Gu Y.Q."/>
            <person name="Zhou H."/>
            <person name="Devos K.M."/>
            <person name="Bennetzen J.L."/>
            <person name="Unver T."/>
            <person name="Budak H."/>
            <person name="Gulick P.J."/>
            <person name="Galiba G."/>
            <person name="Kalapos B."/>
            <person name="Nelson D.R."/>
            <person name="Li P."/>
            <person name="You F.M."/>
            <person name="Luo M.C."/>
            <person name="Dvorak J."/>
        </authorList>
    </citation>
    <scope>NUCLEOTIDE SEQUENCE [LARGE SCALE GENOMIC DNA]</scope>
    <source>
        <strain evidence="2">cv. AL8/78</strain>
    </source>
</reference>
<proteinExistence type="predicted"/>
<name>A0A453GEM0_AEGTS</name>
<organism evidence="2 3">
    <name type="scientific">Aegilops tauschii subsp. strangulata</name>
    <name type="common">Goatgrass</name>
    <dbReference type="NCBI Taxonomy" id="200361"/>
    <lineage>
        <taxon>Eukaryota</taxon>
        <taxon>Viridiplantae</taxon>
        <taxon>Streptophyta</taxon>
        <taxon>Embryophyta</taxon>
        <taxon>Tracheophyta</taxon>
        <taxon>Spermatophyta</taxon>
        <taxon>Magnoliopsida</taxon>
        <taxon>Liliopsida</taxon>
        <taxon>Poales</taxon>
        <taxon>Poaceae</taxon>
        <taxon>BOP clade</taxon>
        <taxon>Pooideae</taxon>
        <taxon>Triticodae</taxon>
        <taxon>Triticeae</taxon>
        <taxon>Triticinae</taxon>
        <taxon>Aegilops</taxon>
    </lineage>
</organism>
<dbReference type="AlphaFoldDB" id="A0A453GEM0"/>
<reference evidence="3" key="1">
    <citation type="journal article" date="2014" name="Science">
        <title>Ancient hybridizations among the ancestral genomes of bread wheat.</title>
        <authorList>
            <consortium name="International Wheat Genome Sequencing Consortium,"/>
            <person name="Marcussen T."/>
            <person name="Sandve S.R."/>
            <person name="Heier L."/>
            <person name="Spannagl M."/>
            <person name="Pfeifer M."/>
            <person name="Jakobsen K.S."/>
            <person name="Wulff B.B."/>
            <person name="Steuernagel B."/>
            <person name="Mayer K.F."/>
            <person name="Olsen O.A."/>
        </authorList>
    </citation>
    <scope>NUCLEOTIDE SEQUENCE [LARGE SCALE GENOMIC DNA]</scope>
    <source>
        <strain evidence="3">cv. AL8/78</strain>
    </source>
</reference>